<dbReference type="AlphaFoldDB" id="A0A7S0I0I2"/>
<accession>A0A7S0I0I2</accession>
<proteinExistence type="predicted"/>
<sequence>MVGEKVFVKGRRRIDSINRHIRDRCLGLVPRLAFAFFPASIFSSSDQSNRINVISHPEQFWVMATDFPGTMLSMYTFRHGKGSDASVVSRCMTKSPSESRNDTTFHVLSKSRAFMTFLSMSNKAMTV</sequence>
<dbReference type="EMBL" id="HBEO01034180">
    <property type="protein sequence ID" value="CAD8507408.1"/>
    <property type="molecule type" value="Transcribed_RNA"/>
</dbReference>
<organism evidence="1">
    <name type="scientific">Hanusia phi</name>
    <dbReference type="NCBI Taxonomy" id="3032"/>
    <lineage>
        <taxon>Eukaryota</taxon>
        <taxon>Cryptophyceae</taxon>
        <taxon>Pyrenomonadales</taxon>
        <taxon>Geminigeraceae</taxon>
        <taxon>Hanusia</taxon>
    </lineage>
</organism>
<name>A0A7S0I0I2_9CRYP</name>
<gene>
    <name evidence="1" type="ORF">HPHI1048_LOCUS23110</name>
</gene>
<protein>
    <submittedName>
        <fullName evidence="1">Uncharacterized protein</fullName>
    </submittedName>
</protein>
<reference evidence="1" key="1">
    <citation type="submission" date="2021-01" db="EMBL/GenBank/DDBJ databases">
        <authorList>
            <person name="Corre E."/>
            <person name="Pelletier E."/>
            <person name="Niang G."/>
            <person name="Scheremetjew M."/>
            <person name="Finn R."/>
            <person name="Kale V."/>
            <person name="Holt S."/>
            <person name="Cochrane G."/>
            <person name="Meng A."/>
            <person name="Brown T."/>
            <person name="Cohen L."/>
        </authorList>
    </citation>
    <scope>NUCLEOTIDE SEQUENCE</scope>
    <source>
        <strain evidence="1">CCMP325</strain>
    </source>
</reference>
<evidence type="ECO:0000313" key="1">
    <source>
        <dbReference type="EMBL" id="CAD8507408.1"/>
    </source>
</evidence>